<dbReference type="Proteomes" id="UP000663844">
    <property type="component" value="Unassembled WGS sequence"/>
</dbReference>
<accession>A0A820HL32</accession>
<comment type="caution">
    <text evidence="1">The sequence shown here is derived from an EMBL/GenBank/DDBJ whole genome shotgun (WGS) entry which is preliminary data.</text>
</comment>
<evidence type="ECO:0000313" key="2">
    <source>
        <dbReference type="Proteomes" id="UP000663844"/>
    </source>
</evidence>
<dbReference type="EMBL" id="CAJOAZ010015405">
    <property type="protein sequence ID" value="CAF4292823.1"/>
    <property type="molecule type" value="Genomic_DNA"/>
</dbReference>
<reference evidence="1" key="1">
    <citation type="submission" date="2021-02" db="EMBL/GenBank/DDBJ databases">
        <authorList>
            <person name="Nowell W R."/>
        </authorList>
    </citation>
    <scope>NUCLEOTIDE SEQUENCE</scope>
</reference>
<sequence length="165" mass="19024">SNNQLELQSTRSSVECGVPQSDIFNSHETQMAQELTASLSSTTSSYDKYDSINRSLLSDVEYVEAQKLDLEKLTMVEIELAQDHRVLQLELNEELKFDDEYKQALETNSRLHDELEKLQQEYDHIYSSWSCVLCTTDNKPYYETRLDICGLCESPSPLKDARLTK</sequence>
<feature type="non-terminal residue" evidence="1">
    <location>
        <position position="1"/>
    </location>
</feature>
<organism evidence="1 2">
    <name type="scientific">Adineta steineri</name>
    <dbReference type="NCBI Taxonomy" id="433720"/>
    <lineage>
        <taxon>Eukaryota</taxon>
        <taxon>Metazoa</taxon>
        <taxon>Spiralia</taxon>
        <taxon>Gnathifera</taxon>
        <taxon>Rotifera</taxon>
        <taxon>Eurotatoria</taxon>
        <taxon>Bdelloidea</taxon>
        <taxon>Adinetida</taxon>
        <taxon>Adinetidae</taxon>
        <taxon>Adineta</taxon>
    </lineage>
</organism>
<proteinExistence type="predicted"/>
<protein>
    <submittedName>
        <fullName evidence="1">Uncharacterized protein</fullName>
    </submittedName>
</protein>
<gene>
    <name evidence="1" type="ORF">OXD698_LOCUS45668</name>
</gene>
<dbReference type="AlphaFoldDB" id="A0A820HL32"/>
<name>A0A820HL32_9BILA</name>
<evidence type="ECO:0000313" key="1">
    <source>
        <dbReference type="EMBL" id="CAF4292823.1"/>
    </source>
</evidence>